<name>A0ABU1YHE5_ROSSA</name>
<dbReference type="InterPro" id="IPR023393">
    <property type="entry name" value="START-like_dom_sf"/>
</dbReference>
<reference evidence="1 2" key="1">
    <citation type="submission" date="2023-07" db="EMBL/GenBank/DDBJ databases">
        <title>Sorghum-associated microbial communities from plants grown in Nebraska, USA.</title>
        <authorList>
            <person name="Schachtman D."/>
        </authorList>
    </citation>
    <scope>NUCLEOTIDE SEQUENCE [LARGE SCALE GENOMIC DNA]</scope>
    <source>
        <strain evidence="1 2">BE314</strain>
    </source>
</reference>
<proteinExistence type="predicted"/>
<accession>A0ABU1YHE5</accession>
<dbReference type="InterPro" id="IPR019587">
    <property type="entry name" value="Polyketide_cyclase/dehydratase"/>
</dbReference>
<dbReference type="Proteomes" id="UP001180453">
    <property type="component" value="Unassembled WGS sequence"/>
</dbReference>
<dbReference type="Pfam" id="PF10604">
    <property type="entry name" value="Polyketide_cyc2"/>
    <property type="match status" value="1"/>
</dbReference>
<evidence type="ECO:0000313" key="1">
    <source>
        <dbReference type="EMBL" id="MDR7268285.1"/>
    </source>
</evidence>
<comment type="caution">
    <text evidence="1">The sequence shown here is derived from an EMBL/GenBank/DDBJ whole genome shotgun (WGS) entry which is preliminary data.</text>
</comment>
<keyword evidence="2" id="KW-1185">Reference proteome</keyword>
<organism evidence="1 2">
    <name type="scientific">Roseateles saccharophilus</name>
    <name type="common">Pseudomonas saccharophila</name>
    <dbReference type="NCBI Taxonomy" id="304"/>
    <lineage>
        <taxon>Bacteria</taxon>
        <taxon>Pseudomonadati</taxon>
        <taxon>Pseudomonadota</taxon>
        <taxon>Betaproteobacteria</taxon>
        <taxon>Burkholderiales</taxon>
        <taxon>Sphaerotilaceae</taxon>
        <taxon>Roseateles</taxon>
    </lineage>
</organism>
<dbReference type="Gene3D" id="3.30.530.20">
    <property type="match status" value="1"/>
</dbReference>
<dbReference type="RefSeq" id="WP_310261502.1">
    <property type="nucleotide sequence ID" value="NZ_JAVDXU010000001.1"/>
</dbReference>
<evidence type="ECO:0000313" key="2">
    <source>
        <dbReference type="Proteomes" id="UP001180453"/>
    </source>
</evidence>
<sequence length="161" mass="18329">MSQTAYFDLVSHWRLDAPVPQVWQAITQTEHWPRWWPGVVAVKRLHDGDAQGVGRQQQISFRTGLGYRLHLVLEVTEVLREERLRAKAGGTLAGEGIWLMKQAAPEVGGHTDVTFVWRVTLPPGILRWTAPLLAPLFRWNHKRVMRAGRMGLEQYLAMMGG</sequence>
<gene>
    <name evidence="1" type="ORF">J2X20_000914</name>
</gene>
<dbReference type="EMBL" id="JAVDXU010000001">
    <property type="protein sequence ID" value="MDR7268285.1"/>
    <property type="molecule type" value="Genomic_DNA"/>
</dbReference>
<dbReference type="SUPFAM" id="SSF55961">
    <property type="entry name" value="Bet v1-like"/>
    <property type="match status" value="1"/>
</dbReference>
<protein>
    <submittedName>
        <fullName evidence="1">Uncharacterized protein YndB with AHSA1/START domain</fullName>
    </submittedName>
</protein>